<dbReference type="Proteomes" id="UP001064048">
    <property type="component" value="Chromosome 10"/>
</dbReference>
<gene>
    <name evidence="1" type="ORF">MSG28_006246</name>
</gene>
<evidence type="ECO:0000313" key="2">
    <source>
        <dbReference type="Proteomes" id="UP001064048"/>
    </source>
</evidence>
<evidence type="ECO:0000313" key="1">
    <source>
        <dbReference type="EMBL" id="KAI8422386.1"/>
    </source>
</evidence>
<dbReference type="EMBL" id="CM046110">
    <property type="protein sequence ID" value="KAI8422386.1"/>
    <property type="molecule type" value="Genomic_DNA"/>
</dbReference>
<accession>A0ACC0JE95</accession>
<organism evidence="1 2">
    <name type="scientific">Choristoneura fumiferana</name>
    <name type="common">Spruce budworm moth</name>
    <name type="synonym">Archips fumiferana</name>
    <dbReference type="NCBI Taxonomy" id="7141"/>
    <lineage>
        <taxon>Eukaryota</taxon>
        <taxon>Metazoa</taxon>
        <taxon>Ecdysozoa</taxon>
        <taxon>Arthropoda</taxon>
        <taxon>Hexapoda</taxon>
        <taxon>Insecta</taxon>
        <taxon>Pterygota</taxon>
        <taxon>Neoptera</taxon>
        <taxon>Endopterygota</taxon>
        <taxon>Lepidoptera</taxon>
        <taxon>Glossata</taxon>
        <taxon>Ditrysia</taxon>
        <taxon>Tortricoidea</taxon>
        <taxon>Tortricidae</taxon>
        <taxon>Tortricinae</taxon>
        <taxon>Choristoneura</taxon>
    </lineage>
</organism>
<protein>
    <submittedName>
        <fullName evidence="1">Uncharacterized protein</fullName>
    </submittedName>
</protein>
<proteinExistence type="predicted"/>
<name>A0ACC0JE95_CHOFU</name>
<reference evidence="1 2" key="1">
    <citation type="journal article" date="2022" name="Genome Biol. Evol.">
        <title>The Spruce Budworm Genome: Reconstructing the Evolutionary History of Antifreeze Proteins.</title>
        <authorList>
            <person name="Beliveau C."/>
            <person name="Gagne P."/>
            <person name="Picq S."/>
            <person name="Vernygora O."/>
            <person name="Keeling C.I."/>
            <person name="Pinkney K."/>
            <person name="Doucet D."/>
            <person name="Wen F."/>
            <person name="Johnston J.S."/>
            <person name="Maaroufi H."/>
            <person name="Boyle B."/>
            <person name="Laroche J."/>
            <person name="Dewar K."/>
            <person name="Juretic N."/>
            <person name="Blackburn G."/>
            <person name="Nisole A."/>
            <person name="Brunet B."/>
            <person name="Brandao M."/>
            <person name="Lumley L."/>
            <person name="Duan J."/>
            <person name="Quan G."/>
            <person name="Lucarotti C.J."/>
            <person name="Roe A.D."/>
            <person name="Sperling F.A.H."/>
            <person name="Levesque R.C."/>
            <person name="Cusson M."/>
        </authorList>
    </citation>
    <scope>NUCLEOTIDE SEQUENCE [LARGE SCALE GENOMIC DNA]</scope>
    <source>
        <strain evidence="1">Glfc:IPQL:Cfum</strain>
    </source>
</reference>
<sequence length="117" mass="12598">MNNVLVILIFVIVMAWRSHGVNNADLVRNLRSGDGRAGYEPEAPYNAIHVGAAAPSLPQALIAQLKPGGRLIVPVGPEGGEQHLTQVDKAADGTTTVKKLMGVIYVPLTDKEKQYRE</sequence>
<keyword evidence="2" id="KW-1185">Reference proteome</keyword>
<comment type="caution">
    <text evidence="1">The sequence shown here is derived from an EMBL/GenBank/DDBJ whole genome shotgun (WGS) entry which is preliminary data.</text>
</comment>